<dbReference type="Gene3D" id="3.40.50.1240">
    <property type="entry name" value="Phosphoglycerate mutase-like"/>
    <property type="match status" value="1"/>
</dbReference>
<dbReference type="CDD" id="cd07067">
    <property type="entry name" value="HP_PGM_like"/>
    <property type="match status" value="1"/>
</dbReference>
<gene>
    <name evidence="2" type="ORF">PRUB_b0971</name>
</gene>
<dbReference type="InterPro" id="IPR029033">
    <property type="entry name" value="His_PPase_superfam"/>
</dbReference>
<dbReference type="Proteomes" id="UP000016480">
    <property type="component" value="Unassembled WGS sequence"/>
</dbReference>
<dbReference type="SUPFAM" id="SSF53254">
    <property type="entry name" value="Phosphoglycerate mutase-like"/>
    <property type="match status" value="1"/>
</dbReference>
<proteinExistence type="predicted"/>
<organism evidence="2 3">
    <name type="scientific">Pseudoalteromonas rubra</name>
    <dbReference type="NCBI Taxonomy" id="43658"/>
    <lineage>
        <taxon>Bacteria</taxon>
        <taxon>Pseudomonadati</taxon>
        <taxon>Pseudomonadota</taxon>
        <taxon>Gammaproteobacteria</taxon>
        <taxon>Alteromonadales</taxon>
        <taxon>Pseudoalteromonadaceae</taxon>
        <taxon>Pseudoalteromonas</taxon>
    </lineage>
</organism>
<keyword evidence="1" id="KW-1133">Transmembrane helix</keyword>
<sequence length="200" mass="22016">MSAILSKTGQITESGQDDPGWRHLLSGTKLDTLLAFVFRIRNTMKTLLLILITLASVTVYAQPEQIVLLRHAEKMKGKDPELTPQGQLRAQRLATLLAPLNPGLLFSTDYNRTRQTLAPLSTATSVPVQLYDPRALADFAAQLKTYSGTIVVAGHSNTTPELVKLLSGQAVSIREDEFNKVFIVSWQDGKAVLEEQDSNE</sequence>
<evidence type="ECO:0000313" key="3">
    <source>
        <dbReference type="Proteomes" id="UP000016480"/>
    </source>
</evidence>
<accession>A0A8T0C372</accession>
<dbReference type="EMBL" id="AHCD03000044">
    <property type="protein sequence ID" value="KAF7781671.1"/>
    <property type="molecule type" value="Genomic_DNA"/>
</dbReference>
<keyword evidence="1" id="KW-0812">Transmembrane</keyword>
<dbReference type="Pfam" id="PF00300">
    <property type="entry name" value="His_Phos_1"/>
    <property type="match status" value="1"/>
</dbReference>
<dbReference type="AlphaFoldDB" id="A0A8T0C372"/>
<comment type="caution">
    <text evidence="2">The sequence shown here is derived from an EMBL/GenBank/DDBJ whole genome shotgun (WGS) entry which is preliminary data.</text>
</comment>
<evidence type="ECO:0000256" key="1">
    <source>
        <dbReference type="SAM" id="Phobius"/>
    </source>
</evidence>
<dbReference type="InterPro" id="IPR013078">
    <property type="entry name" value="His_Pase_superF_clade-1"/>
</dbReference>
<evidence type="ECO:0000313" key="2">
    <source>
        <dbReference type="EMBL" id="KAF7781671.1"/>
    </source>
</evidence>
<protein>
    <recommendedName>
        <fullName evidence="4">Histidine phosphatase family protein</fullName>
    </recommendedName>
</protein>
<evidence type="ECO:0008006" key="4">
    <source>
        <dbReference type="Google" id="ProtNLM"/>
    </source>
</evidence>
<name>A0A8T0C372_9GAMM</name>
<feature type="transmembrane region" description="Helical" evidence="1">
    <location>
        <begin position="46"/>
        <end position="63"/>
    </location>
</feature>
<reference evidence="2 3" key="1">
    <citation type="journal article" date="2012" name="J. Bacteriol.">
        <title>Genome sequence of the cycloprodigiosin-producing bacterial strain Pseudoalteromonas rubra ATCC 29570(T).</title>
        <authorList>
            <person name="Xie B.B."/>
            <person name="Shu Y.L."/>
            <person name="Qin Q.L."/>
            <person name="Rong J.C."/>
            <person name="Zhang X.Y."/>
            <person name="Chen X.L."/>
            <person name="Zhou B.C."/>
            <person name="Zhang Y.Z."/>
        </authorList>
    </citation>
    <scope>NUCLEOTIDE SEQUENCE [LARGE SCALE GENOMIC DNA]</scope>
    <source>
        <strain evidence="2 3">DSM 6842</strain>
    </source>
</reference>
<keyword evidence="1" id="KW-0472">Membrane</keyword>